<keyword evidence="4" id="KW-1185">Reference proteome</keyword>
<evidence type="ECO:0000259" key="2">
    <source>
        <dbReference type="Pfam" id="PF01425"/>
    </source>
</evidence>
<dbReference type="Gene3D" id="3.90.1300.10">
    <property type="entry name" value="Amidase signature (AS) domain"/>
    <property type="match status" value="1"/>
</dbReference>
<evidence type="ECO:0000313" key="4">
    <source>
        <dbReference type="Proteomes" id="UP000256869"/>
    </source>
</evidence>
<dbReference type="NCBIfam" id="NF005300">
    <property type="entry name" value="PRK06828.1"/>
    <property type="match status" value="1"/>
</dbReference>
<keyword evidence="1" id="KW-0732">Signal</keyword>
<dbReference type="InterPro" id="IPR036928">
    <property type="entry name" value="AS_sf"/>
</dbReference>
<dbReference type="Pfam" id="PF01425">
    <property type="entry name" value="Amidase"/>
    <property type="match status" value="1"/>
</dbReference>
<dbReference type="AlphaFoldDB" id="A0A3D9IXE4"/>
<gene>
    <name evidence="3" type="ORF">DFP95_101823</name>
</gene>
<dbReference type="PANTHER" id="PTHR42678">
    <property type="entry name" value="AMIDASE"/>
    <property type="match status" value="1"/>
</dbReference>
<evidence type="ECO:0000313" key="3">
    <source>
        <dbReference type="EMBL" id="RED66324.1"/>
    </source>
</evidence>
<protein>
    <submittedName>
        <fullName evidence="3">Amidase</fullName>
    </submittedName>
</protein>
<reference evidence="3 4" key="1">
    <citation type="submission" date="2018-07" db="EMBL/GenBank/DDBJ databases">
        <title>Genomic Encyclopedia of Type Strains, Phase III (KMG-III): the genomes of soil and plant-associated and newly described type strains.</title>
        <authorList>
            <person name="Whitman W."/>
        </authorList>
    </citation>
    <scope>NUCLEOTIDE SEQUENCE [LARGE SCALE GENOMIC DNA]</scope>
    <source>
        <strain evidence="3 4">CECT 8236</strain>
    </source>
</reference>
<sequence length="513" mass="54617">MKKRIMPLTVSIAMFLGSLSSVAVAAPATTFEIEEATVADMQAAMKSGELSSLELVSMYLERIAAYDKEGPKLNSVLEINPDALAIAEALDVERKLKGPRGPLHGIPVLLKDNIDTGDKLHTSAGSLSLADSYALDDSFVAKKLREAGAIILGKANMTEFANYKTRGMPGGYSSRGGQVLNPYKPGVFGTGGSSSGSGVSVSSNLTALAIGTETSGSILSPAYNNSVVGIKPTVGLISRDGIVPLAHSQDTAGPITRTVADAAVLLGALTGVDDKDPITGTSVKKSYTDYTPFLKVDGLKGARIGIPRDFYYTSGITDEEKVIFDKVVEDLKAQGAIIVDNADIPSAVELSQFNSSVFKYEFKVDMNAYLSGLKADFPLKTLSDIIKFDNTDFGANLKYGNVLLTEADATSGTLTDAQYIRDRLKDLRLSRTEGIDFTMKFYKLDALLFPNTRNAGISAKAGYPSITVPAGYTKEGKPVAVTFGGMAYSEPTLIKVAYSFEQATHYRVPPVLK</sequence>
<organism evidence="3 4">
    <name type="scientific">Cohnella lupini</name>
    <dbReference type="NCBI Taxonomy" id="1294267"/>
    <lineage>
        <taxon>Bacteria</taxon>
        <taxon>Bacillati</taxon>
        <taxon>Bacillota</taxon>
        <taxon>Bacilli</taxon>
        <taxon>Bacillales</taxon>
        <taxon>Paenibacillaceae</taxon>
        <taxon>Cohnella</taxon>
    </lineage>
</organism>
<feature type="domain" description="Amidase" evidence="2">
    <location>
        <begin position="54"/>
        <end position="493"/>
    </location>
</feature>
<evidence type="ECO:0000256" key="1">
    <source>
        <dbReference type="SAM" id="SignalP"/>
    </source>
</evidence>
<dbReference type="PANTHER" id="PTHR42678:SF34">
    <property type="entry name" value="OS04G0183300 PROTEIN"/>
    <property type="match status" value="1"/>
</dbReference>
<dbReference type="InterPro" id="IPR023631">
    <property type="entry name" value="Amidase_dom"/>
</dbReference>
<dbReference type="EMBL" id="QRDY01000001">
    <property type="protein sequence ID" value="RED66324.1"/>
    <property type="molecule type" value="Genomic_DNA"/>
</dbReference>
<feature type="signal peptide" evidence="1">
    <location>
        <begin position="1"/>
        <end position="25"/>
    </location>
</feature>
<dbReference type="SUPFAM" id="SSF75304">
    <property type="entry name" value="Amidase signature (AS) enzymes"/>
    <property type="match status" value="1"/>
</dbReference>
<dbReference type="Proteomes" id="UP000256869">
    <property type="component" value="Unassembled WGS sequence"/>
</dbReference>
<name>A0A3D9IXE4_9BACL</name>
<feature type="chain" id="PRO_5017613489" evidence="1">
    <location>
        <begin position="26"/>
        <end position="513"/>
    </location>
</feature>
<comment type="caution">
    <text evidence="3">The sequence shown here is derived from an EMBL/GenBank/DDBJ whole genome shotgun (WGS) entry which is preliminary data.</text>
</comment>
<accession>A0A3D9IXE4</accession>
<proteinExistence type="predicted"/>